<keyword evidence="5" id="KW-0998">Cell outer membrane</keyword>
<evidence type="ECO:0000313" key="8">
    <source>
        <dbReference type="EMBL" id="SHI86249.1"/>
    </source>
</evidence>
<evidence type="ECO:0000256" key="1">
    <source>
        <dbReference type="ARBA" id="ARBA00004370"/>
    </source>
</evidence>
<dbReference type="InterPro" id="IPR000184">
    <property type="entry name" value="Bac_surfAg_D15"/>
</dbReference>
<keyword evidence="4" id="KW-0472">Membrane</keyword>
<dbReference type="PROSITE" id="PS51257">
    <property type="entry name" value="PROKAR_LIPOPROTEIN"/>
    <property type="match status" value="1"/>
</dbReference>
<gene>
    <name evidence="8" type="ORF">SAMN05443429_105144</name>
</gene>
<feature type="chain" id="PRO_5013268763" evidence="6">
    <location>
        <begin position="25"/>
        <end position="776"/>
    </location>
</feature>
<dbReference type="InterPro" id="IPR039910">
    <property type="entry name" value="D15-like"/>
</dbReference>
<reference evidence="8 9" key="1">
    <citation type="submission" date="2016-11" db="EMBL/GenBank/DDBJ databases">
        <authorList>
            <person name="Jaros S."/>
            <person name="Januszkiewicz K."/>
            <person name="Wedrychowicz H."/>
        </authorList>
    </citation>
    <scope>NUCLEOTIDE SEQUENCE [LARGE SCALE GENOMIC DNA]</scope>
    <source>
        <strain evidence="8 9">DSM 25479</strain>
    </source>
</reference>
<feature type="domain" description="Bacterial surface antigen (D15)" evidence="7">
    <location>
        <begin position="581"/>
        <end position="752"/>
    </location>
</feature>
<keyword evidence="2" id="KW-0812">Transmembrane</keyword>
<evidence type="ECO:0000256" key="3">
    <source>
        <dbReference type="ARBA" id="ARBA00022729"/>
    </source>
</evidence>
<protein>
    <submittedName>
        <fullName evidence="8">Outer membrane protein assembly factor BamA</fullName>
    </submittedName>
</protein>
<feature type="signal peptide" evidence="6">
    <location>
        <begin position="1"/>
        <end position="24"/>
    </location>
</feature>
<evidence type="ECO:0000313" key="9">
    <source>
        <dbReference type="Proteomes" id="UP000184335"/>
    </source>
</evidence>
<dbReference type="AlphaFoldDB" id="A0A1M6ELE7"/>
<evidence type="ECO:0000256" key="5">
    <source>
        <dbReference type="ARBA" id="ARBA00023237"/>
    </source>
</evidence>
<evidence type="ECO:0000256" key="6">
    <source>
        <dbReference type="SAM" id="SignalP"/>
    </source>
</evidence>
<comment type="subcellular location">
    <subcellularLocation>
        <location evidence="1">Membrane</location>
    </subcellularLocation>
</comment>
<evidence type="ECO:0000256" key="2">
    <source>
        <dbReference type="ARBA" id="ARBA00022692"/>
    </source>
</evidence>
<dbReference type="RefSeq" id="WP_073179499.1">
    <property type="nucleotide sequence ID" value="NZ_FQYI01000005.1"/>
</dbReference>
<keyword evidence="3 6" id="KW-0732">Signal</keyword>
<dbReference type="Gene3D" id="2.40.160.50">
    <property type="entry name" value="membrane protein fhac: a member of the omp85/tpsb transporter family"/>
    <property type="match status" value="1"/>
</dbReference>
<evidence type="ECO:0000259" key="7">
    <source>
        <dbReference type="Pfam" id="PF01103"/>
    </source>
</evidence>
<dbReference type="GO" id="GO:0019867">
    <property type="term" value="C:outer membrane"/>
    <property type="evidence" value="ECO:0007669"/>
    <property type="project" value="InterPro"/>
</dbReference>
<dbReference type="PANTHER" id="PTHR12815:SF47">
    <property type="entry name" value="TRANSLOCATION AND ASSEMBLY MODULE SUBUNIT TAMA"/>
    <property type="match status" value="1"/>
</dbReference>
<organism evidence="8 9">
    <name type="scientific">Cruoricaptor ignavus</name>
    <dbReference type="NCBI Taxonomy" id="1118202"/>
    <lineage>
        <taxon>Bacteria</taxon>
        <taxon>Pseudomonadati</taxon>
        <taxon>Bacteroidota</taxon>
        <taxon>Flavobacteriia</taxon>
        <taxon>Flavobacteriales</taxon>
        <taxon>Weeksellaceae</taxon>
        <taxon>Cruoricaptor</taxon>
    </lineage>
</organism>
<name>A0A1M6ELE7_9FLAO</name>
<sequence length="776" mass="88132">MKVNNKTYIFQVAGAAAILSAATACGPQTYLKEGETLYTGAKVEIINDTMSKRQKNKLRDGIQEKLRPKPNSSFLGMHPRLSIYGMVSEPKKDKGFKYWLKYRLGEVPITMGDVDRDFNRDIARNYSENKGYFNARAKYDTEEKNRMAKVTYEVKPGVQYLINEVTYQQDSSLVSTEIKKMENTSLLKKGDAFDLDVVKAERNRIDGHMKENGFYYFHPDNLVIQADSTVTGRPRVDMNLKLKENTPEISKQQFTIDKVIVFADYSLQGRTRNNLSVPMTTDSTQFYKKFYIVDPDHKFKPKIFERALMVEPGEIYNRADHNLSLNRLISLGTFQFVKNQFVVSDSANSKFDAYYLLTPRAFQSLRVEATGKTNSASYVGSEINVNWTHRNAFRGAELLKAAVYGAFDVQVGGKRDREANNIYRVGGNVSLAVPRLLVPFRVKSSSAYVPKTFTSIGYEFQNRTQLYTLHNFSGSFGYLWKENARKEHELKLLDVTVVAPQKVTPKFDSIAAGNPYMRRVVERQLIYGPTYSYTYTNTMLPKKTTIYYKGMADLAGNLSGLISGANAEEGKQKKIFGTPFSQYAKMEHDVRLYHRVGEKSQIAARLDAGIAYPYGNSEFIPFSRQFFVGGSNSIRAFRARTLGPGSYDPNILQSSFYADQAGDIKLEANLEYRANLYKFLNAAIFADAGNIWLVNEDVNRPGAKFSKDWAKEIAVGAGFGLRLDFNILVLRLDLAMPLRVPYYPDGERWAFSRIDFGNSDWRKDNLILNIAIGYPF</sequence>
<dbReference type="STRING" id="1118202.SAMN05443429_105144"/>
<accession>A0A1M6ELE7</accession>
<dbReference type="Pfam" id="PF01103">
    <property type="entry name" value="Omp85"/>
    <property type="match status" value="1"/>
</dbReference>
<dbReference type="PANTHER" id="PTHR12815">
    <property type="entry name" value="SORTING AND ASSEMBLY MACHINERY SAMM50 PROTEIN FAMILY MEMBER"/>
    <property type="match status" value="1"/>
</dbReference>
<keyword evidence="9" id="KW-1185">Reference proteome</keyword>
<dbReference type="Proteomes" id="UP000184335">
    <property type="component" value="Unassembled WGS sequence"/>
</dbReference>
<evidence type="ECO:0000256" key="4">
    <source>
        <dbReference type="ARBA" id="ARBA00023136"/>
    </source>
</evidence>
<proteinExistence type="predicted"/>
<dbReference type="OrthoDB" id="9814535at2"/>
<dbReference type="EMBL" id="FQYI01000005">
    <property type="protein sequence ID" value="SHI86249.1"/>
    <property type="molecule type" value="Genomic_DNA"/>
</dbReference>